<keyword evidence="10" id="KW-1185">Reference proteome</keyword>
<dbReference type="GO" id="GO:0009408">
    <property type="term" value="P:response to heat"/>
    <property type="evidence" value="ECO:0007669"/>
    <property type="project" value="InterPro"/>
</dbReference>
<dbReference type="Pfam" id="PF00684">
    <property type="entry name" value="DnaJ_CXXCXGXG"/>
    <property type="match status" value="1"/>
</dbReference>
<name>A0A836CBH1_9STRA</name>
<dbReference type="SUPFAM" id="SSF46565">
    <property type="entry name" value="Chaperone J-domain"/>
    <property type="match status" value="1"/>
</dbReference>
<evidence type="ECO:0000313" key="9">
    <source>
        <dbReference type="EMBL" id="KAG5179412.1"/>
    </source>
</evidence>
<evidence type="ECO:0000256" key="4">
    <source>
        <dbReference type="ARBA" id="ARBA00022833"/>
    </source>
</evidence>
<dbReference type="SMART" id="SM00271">
    <property type="entry name" value="DnaJ"/>
    <property type="match status" value="1"/>
</dbReference>
<dbReference type="InterPro" id="IPR002939">
    <property type="entry name" value="DnaJ_C"/>
</dbReference>
<dbReference type="Gene3D" id="1.10.287.110">
    <property type="entry name" value="DnaJ domain"/>
    <property type="match status" value="1"/>
</dbReference>
<dbReference type="PANTHER" id="PTHR43888">
    <property type="entry name" value="DNAJ-LIKE-2, ISOFORM A-RELATED"/>
    <property type="match status" value="1"/>
</dbReference>
<feature type="compositionally biased region" description="Gly residues" evidence="6">
    <location>
        <begin position="11"/>
        <end position="21"/>
    </location>
</feature>
<evidence type="ECO:0000259" key="8">
    <source>
        <dbReference type="PROSITE" id="PS51188"/>
    </source>
</evidence>
<dbReference type="GO" id="GO:0008270">
    <property type="term" value="F:zinc ion binding"/>
    <property type="evidence" value="ECO:0007669"/>
    <property type="project" value="UniProtKB-KW"/>
</dbReference>
<feature type="region of interest" description="Disordered" evidence="6">
    <location>
        <begin position="1"/>
        <end position="29"/>
    </location>
</feature>
<dbReference type="CDD" id="cd06257">
    <property type="entry name" value="DnaJ"/>
    <property type="match status" value="1"/>
</dbReference>
<dbReference type="PROSITE" id="PS50076">
    <property type="entry name" value="DNAJ_2"/>
    <property type="match status" value="1"/>
</dbReference>
<dbReference type="HAMAP" id="MF_01152">
    <property type="entry name" value="DnaJ"/>
    <property type="match status" value="1"/>
</dbReference>
<dbReference type="GO" id="GO:0051082">
    <property type="term" value="F:unfolded protein binding"/>
    <property type="evidence" value="ECO:0007669"/>
    <property type="project" value="InterPro"/>
</dbReference>
<feature type="domain" description="J" evidence="7">
    <location>
        <begin position="31"/>
        <end position="92"/>
    </location>
</feature>
<dbReference type="SUPFAM" id="SSF49493">
    <property type="entry name" value="HSP40/DnaJ peptide-binding domain"/>
    <property type="match status" value="2"/>
</dbReference>
<dbReference type="EMBL" id="JAFCMP010000468">
    <property type="protein sequence ID" value="KAG5179412.1"/>
    <property type="molecule type" value="Genomic_DNA"/>
</dbReference>
<dbReference type="FunFam" id="1.10.287.110:FF:000041">
    <property type="entry name" value="Chaperone protein DNAj, putative"/>
    <property type="match status" value="1"/>
</dbReference>
<organism evidence="9 10">
    <name type="scientific">Tribonema minus</name>
    <dbReference type="NCBI Taxonomy" id="303371"/>
    <lineage>
        <taxon>Eukaryota</taxon>
        <taxon>Sar</taxon>
        <taxon>Stramenopiles</taxon>
        <taxon>Ochrophyta</taxon>
        <taxon>PX clade</taxon>
        <taxon>Xanthophyceae</taxon>
        <taxon>Tribonematales</taxon>
        <taxon>Tribonemataceae</taxon>
        <taxon>Tribonema</taxon>
    </lineage>
</organism>
<evidence type="ECO:0000256" key="1">
    <source>
        <dbReference type="ARBA" id="ARBA00022723"/>
    </source>
</evidence>
<keyword evidence="3 5" id="KW-0863">Zinc-finger</keyword>
<dbReference type="SUPFAM" id="SSF57938">
    <property type="entry name" value="DnaJ/Hsp40 cysteine-rich domain"/>
    <property type="match status" value="1"/>
</dbReference>
<keyword evidence="4 5" id="KW-0862">Zinc</keyword>
<dbReference type="Gene3D" id="2.10.230.10">
    <property type="entry name" value="Heat shock protein DnaJ, cysteine-rich domain"/>
    <property type="match status" value="1"/>
</dbReference>
<evidence type="ECO:0000256" key="5">
    <source>
        <dbReference type="PROSITE-ProRule" id="PRU00546"/>
    </source>
</evidence>
<dbReference type="PROSITE" id="PS51188">
    <property type="entry name" value="ZF_CR"/>
    <property type="match status" value="1"/>
</dbReference>
<dbReference type="InterPro" id="IPR036869">
    <property type="entry name" value="J_dom_sf"/>
</dbReference>
<comment type="caution">
    <text evidence="9">The sequence shown here is derived from an EMBL/GenBank/DDBJ whole genome shotgun (WGS) entry which is preliminary data.</text>
</comment>
<dbReference type="PROSITE" id="PS00636">
    <property type="entry name" value="DNAJ_1"/>
    <property type="match status" value="1"/>
</dbReference>
<dbReference type="GO" id="GO:0030544">
    <property type="term" value="F:Hsp70 protein binding"/>
    <property type="evidence" value="ECO:0007669"/>
    <property type="project" value="InterPro"/>
</dbReference>
<dbReference type="GO" id="GO:0006457">
    <property type="term" value="P:protein folding"/>
    <property type="evidence" value="ECO:0007669"/>
    <property type="project" value="InterPro"/>
</dbReference>
<evidence type="ECO:0000256" key="2">
    <source>
        <dbReference type="ARBA" id="ARBA00022737"/>
    </source>
</evidence>
<evidence type="ECO:0000256" key="3">
    <source>
        <dbReference type="ARBA" id="ARBA00022771"/>
    </source>
</evidence>
<accession>A0A836CBH1</accession>
<keyword evidence="1 5" id="KW-0479">Metal-binding</keyword>
<dbReference type="Proteomes" id="UP000664859">
    <property type="component" value="Unassembled WGS sequence"/>
</dbReference>
<dbReference type="InterPro" id="IPR001623">
    <property type="entry name" value="DnaJ_domain"/>
</dbReference>
<dbReference type="InterPro" id="IPR044713">
    <property type="entry name" value="DNJA1/2-like"/>
</dbReference>
<dbReference type="InterPro" id="IPR012724">
    <property type="entry name" value="DnaJ"/>
</dbReference>
<feature type="zinc finger region" description="CR-type" evidence="5">
    <location>
        <begin position="144"/>
        <end position="228"/>
    </location>
</feature>
<feature type="region of interest" description="Disordered" evidence="6">
    <location>
        <begin position="389"/>
        <end position="423"/>
    </location>
</feature>
<feature type="domain" description="CR-type" evidence="8">
    <location>
        <begin position="144"/>
        <end position="228"/>
    </location>
</feature>
<dbReference type="Pfam" id="PF00226">
    <property type="entry name" value="DnaJ"/>
    <property type="match status" value="1"/>
</dbReference>
<evidence type="ECO:0000313" key="10">
    <source>
        <dbReference type="Proteomes" id="UP000664859"/>
    </source>
</evidence>
<dbReference type="OrthoDB" id="550424at2759"/>
<evidence type="ECO:0000259" key="7">
    <source>
        <dbReference type="PROSITE" id="PS50076"/>
    </source>
</evidence>
<protein>
    <submittedName>
        <fullName evidence="9">Heat shock protein 40</fullName>
    </submittedName>
</protein>
<feature type="region of interest" description="Disordered" evidence="6">
    <location>
        <begin position="92"/>
        <end position="130"/>
    </location>
</feature>
<dbReference type="CDD" id="cd10719">
    <property type="entry name" value="DnaJ_zf"/>
    <property type="match status" value="1"/>
</dbReference>
<dbReference type="InterPro" id="IPR018253">
    <property type="entry name" value="DnaJ_domain_CS"/>
</dbReference>
<dbReference type="Pfam" id="PF01556">
    <property type="entry name" value="DnaJ_C"/>
    <property type="match status" value="1"/>
</dbReference>
<keyword evidence="9" id="KW-0346">Stress response</keyword>
<dbReference type="PRINTS" id="PR00625">
    <property type="entry name" value="JDOMAIN"/>
</dbReference>
<dbReference type="Gene3D" id="2.60.260.20">
    <property type="entry name" value="Urease metallochaperone UreE, N-terminal domain"/>
    <property type="match status" value="2"/>
</dbReference>
<dbReference type="FunFam" id="2.60.260.20:FF:000003">
    <property type="entry name" value="DnaJ subfamily A member 2"/>
    <property type="match status" value="1"/>
</dbReference>
<sequence length="423" mass="45905">MFFGGDPFGEHFGGGGGGSRGGPRQPVDTDEFYTTLGVAKDADDNTIKKAYRKLALKNHPDKGGDPDKFKDINMAYDVLSDPQKRKMYDQYGKDGVNEEGGPGHSPDDIFSMFFGGGGRQPSGPRRSDDLVHPLKVSLEDLYNGKTCRLAINRDKVCAACEGRGGKAGAEKACASCNGHGVQIQYRQIGPGMVQKLQATCPDCNGEGKTINARDKCRECQGKKVVKERKVLEVNITPGMKSGQKLTFHEEADEAPGVLPGNVVFVVQEKPHETFQRKGADLIMEKKLTLSESLCGFDFVVQHMDGRVLRLHSAPGKVTKHEHLQVIAHEGMPHAGNPYVKGRLFVLFKVAFPDTLDEAAVKRMAGVLPPRPVATLSGEEEECTLEDIDPSQFGQNDAVRGGGAYDSDEEGGRGGNNRVQCQNM</sequence>
<keyword evidence="2" id="KW-0677">Repeat</keyword>
<dbReference type="FunFam" id="2.10.230.10:FF:000001">
    <property type="entry name" value="DnaJ subfamily A member 2"/>
    <property type="match status" value="1"/>
</dbReference>
<dbReference type="GO" id="GO:0005524">
    <property type="term" value="F:ATP binding"/>
    <property type="evidence" value="ECO:0007669"/>
    <property type="project" value="InterPro"/>
</dbReference>
<dbReference type="CDD" id="cd10747">
    <property type="entry name" value="DnaJ_C"/>
    <property type="match status" value="1"/>
</dbReference>
<proteinExistence type="inferred from homology"/>
<evidence type="ECO:0000256" key="6">
    <source>
        <dbReference type="SAM" id="MobiDB-lite"/>
    </source>
</evidence>
<reference evidence="9" key="1">
    <citation type="submission" date="2021-02" db="EMBL/GenBank/DDBJ databases">
        <title>First Annotated Genome of the Yellow-green Alga Tribonema minus.</title>
        <authorList>
            <person name="Mahan K.M."/>
        </authorList>
    </citation>
    <scope>NUCLEOTIDE SEQUENCE</scope>
    <source>
        <strain evidence="9">UTEX B ZZ1240</strain>
    </source>
</reference>
<dbReference type="InterPro" id="IPR008971">
    <property type="entry name" value="HSP40/DnaJ_pept-bd"/>
</dbReference>
<dbReference type="InterPro" id="IPR001305">
    <property type="entry name" value="HSP_DnaJ_Cys-rich_dom"/>
</dbReference>
<gene>
    <name evidence="9" type="ORF">JKP88DRAFT_201050</name>
</gene>
<dbReference type="InterPro" id="IPR036410">
    <property type="entry name" value="HSP_DnaJ_Cys-rich_dom_sf"/>
</dbReference>
<dbReference type="AlphaFoldDB" id="A0A836CBH1"/>